<keyword evidence="2" id="KW-1185">Reference proteome</keyword>
<name>A0A835EPY8_9POAL</name>
<comment type="caution">
    <text evidence="1">The sequence shown here is derived from an EMBL/GenBank/DDBJ whole genome shotgun (WGS) entry which is preliminary data.</text>
</comment>
<dbReference type="EMBL" id="JACEFO010001742">
    <property type="protein sequence ID" value="KAF8712778.1"/>
    <property type="molecule type" value="Genomic_DNA"/>
</dbReference>
<organism evidence="1 2">
    <name type="scientific">Digitaria exilis</name>
    <dbReference type="NCBI Taxonomy" id="1010633"/>
    <lineage>
        <taxon>Eukaryota</taxon>
        <taxon>Viridiplantae</taxon>
        <taxon>Streptophyta</taxon>
        <taxon>Embryophyta</taxon>
        <taxon>Tracheophyta</taxon>
        <taxon>Spermatophyta</taxon>
        <taxon>Magnoliopsida</taxon>
        <taxon>Liliopsida</taxon>
        <taxon>Poales</taxon>
        <taxon>Poaceae</taxon>
        <taxon>PACMAD clade</taxon>
        <taxon>Panicoideae</taxon>
        <taxon>Panicodae</taxon>
        <taxon>Paniceae</taxon>
        <taxon>Anthephorinae</taxon>
        <taxon>Digitaria</taxon>
    </lineage>
</organism>
<sequence length="210" mass="23300">MQSFNVSSRQGNLMIEVVRCESGSQGWLRVPVNISNCTGSFFVTVPVLSNDEVGEAVSGDVRGAYMDSVHYAVASFFTRLVTNKEGLHLKEFIDPSSKTWAWDTRGGGAVGGERSMWKNIWSTNVPAKVLVHAWNIVNNRLPTRANVILALSGLKNKDGYHVVVVCPHARAVRHSMHDENGVGMSILINSFLRVFFYYFDVGLYDESSVQ</sequence>
<proteinExistence type="predicted"/>
<gene>
    <name evidence="1" type="ORF">HU200_028549</name>
</gene>
<dbReference type="Proteomes" id="UP000636709">
    <property type="component" value="Unassembled WGS sequence"/>
</dbReference>
<accession>A0A835EPY8</accession>
<protein>
    <submittedName>
        <fullName evidence="1">Uncharacterized protein</fullName>
    </submittedName>
</protein>
<dbReference type="AlphaFoldDB" id="A0A835EPY8"/>
<evidence type="ECO:0000313" key="1">
    <source>
        <dbReference type="EMBL" id="KAF8712778.1"/>
    </source>
</evidence>
<reference evidence="1" key="1">
    <citation type="submission" date="2020-07" db="EMBL/GenBank/DDBJ databases">
        <title>Genome sequence and genetic diversity analysis of an under-domesticated orphan crop, white fonio (Digitaria exilis).</title>
        <authorList>
            <person name="Bennetzen J.L."/>
            <person name="Chen S."/>
            <person name="Ma X."/>
            <person name="Wang X."/>
            <person name="Yssel A.E.J."/>
            <person name="Chaluvadi S.R."/>
            <person name="Johnson M."/>
            <person name="Gangashetty P."/>
            <person name="Hamidou F."/>
            <person name="Sanogo M.D."/>
            <person name="Zwaenepoel A."/>
            <person name="Wallace J."/>
            <person name="Van De Peer Y."/>
            <person name="Van Deynze A."/>
        </authorList>
    </citation>
    <scope>NUCLEOTIDE SEQUENCE</scope>
    <source>
        <tissue evidence="1">Leaves</tissue>
    </source>
</reference>
<evidence type="ECO:0000313" key="2">
    <source>
        <dbReference type="Proteomes" id="UP000636709"/>
    </source>
</evidence>